<dbReference type="InterPro" id="IPR029787">
    <property type="entry name" value="Nucleotide_cyclase"/>
</dbReference>
<protein>
    <submittedName>
        <fullName evidence="3">Adenylate/guanylate cyclase domain-containing protein</fullName>
    </submittedName>
</protein>
<evidence type="ECO:0000259" key="2">
    <source>
        <dbReference type="PROSITE" id="PS50125"/>
    </source>
</evidence>
<feature type="transmembrane region" description="Helical" evidence="1">
    <location>
        <begin position="12"/>
        <end position="32"/>
    </location>
</feature>
<keyword evidence="1" id="KW-0812">Transmembrane</keyword>
<feature type="transmembrane region" description="Helical" evidence="1">
    <location>
        <begin position="52"/>
        <end position="76"/>
    </location>
</feature>
<keyword evidence="1" id="KW-1133">Transmembrane helix</keyword>
<dbReference type="InterPro" id="IPR050697">
    <property type="entry name" value="Adenylyl/Guanylyl_Cyclase_3/4"/>
</dbReference>
<evidence type="ECO:0000313" key="4">
    <source>
        <dbReference type="Proteomes" id="UP000598350"/>
    </source>
</evidence>
<dbReference type="PANTHER" id="PTHR43081">
    <property type="entry name" value="ADENYLATE CYCLASE, TERMINAL-DIFFERENTIATION SPECIFIC-RELATED"/>
    <property type="match status" value="1"/>
</dbReference>
<gene>
    <name evidence="3" type="ORF">HPE63_14025</name>
</gene>
<name>A0ABR7VDS2_9FLAO</name>
<dbReference type="EMBL" id="JABTCG010000005">
    <property type="protein sequence ID" value="MBD0851795.1"/>
    <property type="molecule type" value="Genomic_DNA"/>
</dbReference>
<reference evidence="3 4" key="1">
    <citation type="submission" date="2020-05" db="EMBL/GenBank/DDBJ databases">
        <title>The draft genome sequence of Maribacter arenosus CAU 1321.</title>
        <authorList>
            <person name="Mu L."/>
        </authorList>
    </citation>
    <scope>NUCLEOTIDE SEQUENCE [LARGE SCALE GENOMIC DNA]</scope>
    <source>
        <strain evidence="3 4">CAU 1321</strain>
    </source>
</reference>
<dbReference type="CDD" id="cd07302">
    <property type="entry name" value="CHD"/>
    <property type="match status" value="1"/>
</dbReference>
<feature type="transmembrane region" description="Helical" evidence="1">
    <location>
        <begin position="88"/>
        <end position="111"/>
    </location>
</feature>
<dbReference type="Gene3D" id="3.30.70.1230">
    <property type="entry name" value="Nucleotide cyclase"/>
    <property type="match status" value="1"/>
</dbReference>
<proteinExistence type="predicted"/>
<dbReference type="PANTHER" id="PTHR43081:SF1">
    <property type="entry name" value="ADENYLATE CYCLASE, TERMINAL-DIFFERENTIATION SPECIFIC"/>
    <property type="match status" value="1"/>
</dbReference>
<dbReference type="RefSeq" id="WP_188314924.1">
    <property type="nucleotide sequence ID" value="NZ_JABTCG010000005.1"/>
</dbReference>
<accession>A0ABR7VDS2</accession>
<evidence type="ECO:0000256" key="1">
    <source>
        <dbReference type="SAM" id="Phobius"/>
    </source>
</evidence>
<evidence type="ECO:0000313" key="3">
    <source>
        <dbReference type="EMBL" id="MBD0851795.1"/>
    </source>
</evidence>
<keyword evidence="4" id="KW-1185">Reference proteome</keyword>
<feature type="domain" description="Guanylate cyclase" evidence="2">
    <location>
        <begin position="183"/>
        <end position="312"/>
    </location>
</feature>
<dbReference type="Pfam" id="PF00211">
    <property type="entry name" value="Guanylate_cyc"/>
    <property type="match status" value="1"/>
</dbReference>
<dbReference type="InterPro" id="IPR001054">
    <property type="entry name" value="A/G_cyclase"/>
</dbReference>
<comment type="caution">
    <text evidence="3">The sequence shown here is derived from an EMBL/GenBank/DDBJ whole genome shotgun (WGS) entry which is preliminary data.</text>
</comment>
<dbReference type="Proteomes" id="UP000598350">
    <property type="component" value="Unassembled WGS sequence"/>
</dbReference>
<sequence>MLSPKSKRNISRIIPFGVIWLGLGWFILFVEGAATQHQNLNPSSAITLTTEVFIFASIAVTVVGLIVGAVEVLWMGHLFSKKSFTQKLLYKVGFYTFFLLLVILITYPLAAGVELDVSPFDTQVREKFSNFLMSIEFVSTSVSISLSLFLSLFYSEISDNVGHGVLMNFFTGKYHKPTEEKRIFLFSDMKSSTTIAEQLGHIKYFELLREYYSDFSDPIIRHAGEVYQYVGDEIVISWKYEDGIKANNCIECFFAMKADLQKRGDWYSAIFGVVPTFKAGLHVGKVTTGEIGALKKEIIFTGDVLNTTARIQGLCNKYNVDILVSEDLITALQLGNELQIESLGTTALKGKEGRMELLTIQKRVSVLGKG</sequence>
<dbReference type="SUPFAM" id="SSF55073">
    <property type="entry name" value="Nucleotide cyclase"/>
    <property type="match status" value="1"/>
</dbReference>
<keyword evidence="1" id="KW-0472">Membrane</keyword>
<organism evidence="3 4">
    <name type="scientific">Maribacter arenosus</name>
    <dbReference type="NCBI Taxonomy" id="1854708"/>
    <lineage>
        <taxon>Bacteria</taxon>
        <taxon>Pseudomonadati</taxon>
        <taxon>Bacteroidota</taxon>
        <taxon>Flavobacteriia</taxon>
        <taxon>Flavobacteriales</taxon>
        <taxon>Flavobacteriaceae</taxon>
        <taxon>Maribacter</taxon>
    </lineage>
</organism>
<dbReference type="PROSITE" id="PS50125">
    <property type="entry name" value="GUANYLATE_CYCLASE_2"/>
    <property type="match status" value="1"/>
</dbReference>